<organism evidence="2 3">
    <name type="scientific">Drechmeria coniospora</name>
    <name type="common">Nematophagous fungus</name>
    <name type="synonym">Meria coniospora</name>
    <dbReference type="NCBI Taxonomy" id="98403"/>
    <lineage>
        <taxon>Eukaryota</taxon>
        <taxon>Fungi</taxon>
        <taxon>Dikarya</taxon>
        <taxon>Ascomycota</taxon>
        <taxon>Pezizomycotina</taxon>
        <taxon>Sordariomycetes</taxon>
        <taxon>Hypocreomycetidae</taxon>
        <taxon>Hypocreales</taxon>
        <taxon>Ophiocordycipitaceae</taxon>
        <taxon>Drechmeria</taxon>
    </lineage>
</organism>
<dbReference type="EMBL" id="LAYC01000002">
    <property type="protein sequence ID" value="KYK57603.1"/>
    <property type="molecule type" value="Genomic_DNA"/>
</dbReference>
<dbReference type="GeneID" id="63717257"/>
<dbReference type="Proteomes" id="UP000076580">
    <property type="component" value="Chromosome 02"/>
</dbReference>
<dbReference type="RefSeq" id="XP_040656955.1">
    <property type="nucleotide sequence ID" value="XM_040801922.1"/>
</dbReference>
<sequence length="65" mass="7317">MSSDSTVRRILPQDAQSAQMGSFPFAPQQYPPREVRKSKPTVPARNLMSLPETSRLTVWLQTTSL</sequence>
<proteinExistence type="predicted"/>
<protein>
    <submittedName>
        <fullName evidence="2">Uncharacterized protein</fullName>
    </submittedName>
</protein>
<evidence type="ECO:0000256" key="1">
    <source>
        <dbReference type="SAM" id="MobiDB-lite"/>
    </source>
</evidence>
<comment type="caution">
    <text evidence="2">The sequence shown here is derived from an EMBL/GenBank/DDBJ whole genome shotgun (WGS) entry which is preliminary data.</text>
</comment>
<feature type="region of interest" description="Disordered" evidence="1">
    <location>
        <begin position="1"/>
        <end position="41"/>
    </location>
</feature>
<evidence type="ECO:0000313" key="2">
    <source>
        <dbReference type="EMBL" id="KYK57603.1"/>
    </source>
</evidence>
<gene>
    <name evidence="2" type="ORF">DCS_04614</name>
</gene>
<keyword evidence="3" id="KW-1185">Reference proteome</keyword>
<name>A0A151GKF8_DRECN</name>
<accession>A0A151GKF8</accession>
<dbReference type="AlphaFoldDB" id="A0A151GKF8"/>
<evidence type="ECO:0000313" key="3">
    <source>
        <dbReference type="Proteomes" id="UP000076580"/>
    </source>
</evidence>
<dbReference type="InParanoid" id="A0A151GKF8"/>
<reference evidence="2 3" key="1">
    <citation type="journal article" date="2016" name="Sci. Rep.">
        <title>Insights into Adaptations to a Near-Obligate Nematode Endoparasitic Lifestyle from the Finished Genome of Drechmeria coniospora.</title>
        <authorList>
            <person name="Zhang L."/>
            <person name="Zhou Z."/>
            <person name="Guo Q."/>
            <person name="Fokkens L."/>
            <person name="Miskei M."/>
            <person name="Pocsi I."/>
            <person name="Zhang W."/>
            <person name="Chen M."/>
            <person name="Wang L."/>
            <person name="Sun Y."/>
            <person name="Donzelli B.G."/>
            <person name="Gibson D.M."/>
            <person name="Nelson D.R."/>
            <person name="Luo J.G."/>
            <person name="Rep M."/>
            <person name="Liu H."/>
            <person name="Yang S."/>
            <person name="Wang J."/>
            <person name="Krasnoff S.B."/>
            <person name="Xu Y."/>
            <person name="Molnar I."/>
            <person name="Lin M."/>
        </authorList>
    </citation>
    <scope>NUCLEOTIDE SEQUENCE [LARGE SCALE GENOMIC DNA]</scope>
    <source>
        <strain evidence="2 3">ARSEF 6962</strain>
    </source>
</reference>